<gene>
    <name evidence="8" type="ordered locus">PAS_chr3_1142</name>
</gene>
<evidence type="ECO:0000256" key="2">
    <source>
        <dbReference type="ARBA" id="ARBA00009561"/>
    </source>
</evidence>
<evidence type="ECO:0000256" key="3">
    <source>
        <dbReference type="ARBA" id="ARBA00022692"/>
    </source>
</evidence>
<dbReference type="AlphaFoldDB" id="C4R377"/>
<dbReference type="KEGG" id="ppa:PAS_chr3_1142"/>
<evidence type="ECO:0000256" key="4">
    <source>
        <dbReference type="ARBA" id="ARBA00022989"/>
    </source>
</evidence>
<dbReference type="EMBL" id="FN392321">
    <property type="protein sequence ID" value="CAY71211.1"/>
    <property type="molecule type" value="Genomic_DNA"/>
</dbReference>
<dbReference type="STRING" id="644223.C4R377"/>
<comment type="similarity">
    <text evidence="2">Belongs to the OST3/OST6 family.</text>
</comment>
<dbReference type="GO" id="GO:0018279">
    <property type="term" value="P:protein N-linked glycosylation via asparagine"/>
    <property type="evidence" value="ECO:0007669"/>
    <property type="project" value="TreeGrafter"/>
</dbReference>
<keyword evidence="5 6" id="KW-0472">Membrane</keyword>
<evidence type="ECO:0000256" key="1">
    <source>
        <dbReference type="ARBA" id="ARBA00004477"/>
    </source>
</evidence>
<keyword evidence="4 6" id="KW-1133">Transmembrane helix</keyword>
<dbReference type="Gene3D" id="3.40.30.10">
    <property type="entry name" value="Glutaredoxin"/>
    <property type="match status" value="1"/>
</dbReference>
<feature type="transmembrane region" description="Helical" evidence="6">
    <location>
        <begin position="306"/>
        <end position="327"/>
    </location>
</feature>
<keyword evidence="9" id="KW-1185">Reference proteome</keyword>
<dbReference type="SMR" id="C4R377"/>
<keyword evidence="7" id="KW-0732">Signal</keyword>
<dbReference type="SUPFAM" id="SSF52833">
    <property type="entry name" value="Thioredoxin-like"/>
    <property type="match status" value="1"/>
</dbReference>
<reference evidence="8 9" key="1">
    <citation type="journal article" date="2009" name="Nat. Biotechnol.">
        <title>Genome sequence of the recombinant protein production host Pichia pastoris.</title>
        <authorList>
            <person name="De Schutter K."/>
            <person name="Lin Y.C."/>
            <person name="Tiels P."/>
            <person name="Van Hecke A."/>
            <person name="Glinka S."/>
            <person name="Weber-Lehmann J."/>
            <person name="Rouze P."/>
            <person name="Van de Peer Y."/>
            <person name="Callewaert N."/>
        </authorList>
    </citation>
    <scope>NUCLEOTIDE SEQUENCE [LARGE SCALE GENOMIC DNA]</scope>
    <source>
        <strain evidence="9">GS115 / ATCC 20864</strain>
    </source>
</reference>
<dbReference type="OrthoDB" id="67566at2759"/>
<feature type="signal peptide" evidence="7">
    <location>
        <begin position="1"/>
        <end position="15"/>
    </location>
</feature>
<dbReference type="RefSeq" id="XP_002493390.1">
    <property type="nucleotide sequence ID" value="XM_002493345.1"/>
</dbReference>
<dbReference type="FunCoup" id="C4R377">
    <property type="interactions" value="120"/>
</dbReference>
<comment type="subcellular location">
    <subcellularLocation>
        <location evidence="1">Endoplasmic reticulum membrane</location>
        <topology evidence="1">Multi-pass membrane protein</topology>
    </subcellularLocation>
</comment>
<name>C4R377_KOMPG</name>
<protein>
    <submittedName>
        <fullName evidence="8">Subunit of the oligosaccharyltransferase complex of the ER lumen</fullName>
    </submittedName>
</protein>
<dbReference type="GeneID" id="8200174"/>
<evidence type="ECO:0000256" key="7">
    <source>
        <dbReference type="SAM" id="SignalP"/>
    </source>
</evidence>
<dbReference type="InParanoid" id="C4R377"/>
<dbReference type="Pfam" id="PF04756">
    <property type="entry name" value="OST3_OST6"/>
    <property type="match status" value="1"/>
</dbReference>
<dbReference type="GO" id="GO:0008250">
    <property type="term" value="C:oligosaccharyltransferase complex"/>
    <property type="evidence" value="ECO:0007669"/>
    <property type="project" value="TreeGrafter"/>
</dbReference>
<feature type="chain" id="PRO_5013311240" evidence="7">
    <location>
        <begin position="16"/>
        <end position="342"/>
    </location>
</feature>
<evidence type="ECO:0000313" key="9">
    <source>
        <dbReference type="Proteomes" id="UP000000314"/>
    </source>
</evidence>
<feature type="transmembrane region" description="Helical" evidence="6">
    <location>
        <begin position="220"/>
        <end position="242"/>
    </location>
</feature>
<dbReference type="InterPro" id="IPR021149">
    <property type="entry name" value="OligosaccharylTrfase_OST3/OST6"/>
</dbReference>
<dbReference type="InterPro" id="IPR036249">
    <property type="entry name" value="Thioredoxin-like_sf"/>
</dbReference>
<dbReference type="PANTHER" id="PTHR12692:SF3">
    <property type="entry name" value="DOLICHYL-DIPHOSPHOOLIGOSACCHARIDE--PROTEIN GLYCOSYLTRANSFERASE SUBUNIT OST6"/>
    <property type="match status" value="1"/>
</dbReference>
<dbReference type="eggNOG" id="KOG2603">
    <property type="taxonomic scope" value="Eukaryota"/>
</dbReference>
<dbReference type="PANTHER" id="PTHR12692">
    <property type="entry name" value="DOLICHYL-DIPHOSPHOOLIGOSACCHARIDE--PROTEIN GLYCOSYLTRANSFERASE-RELATED"/>
    <property type="match status" value="1"/>
</dbReference>
<evidence type="ECO:0000313" key="8">
    <source>
        <dbReference type="EMBL" id="CAY71211.1"/>
    </source>
</evidence>
<evidence type="ECO:0000256" key="6">
    <source>
        <dbReference type="SAM" id="Phobius"/>
    </source>
</evidence>
<feature type="transmembrane region" description="Helical" evidence="6">
    <location>
        <begin position="274"/>
        <end position="294"/>
    </location>
</feature>
<sequence length="342" mass="38866">MQMFAIFIWITSCIAMLSKSELLDIQQKTTDGVIGINPSKFNEFCQGPRDYFIVALLTDVENEAGCRICQQFAPVFEKVVGAYMDGYRDTGKAFFAVLDYSNIYQHHHDVSLSTVPQVWIYPPINSVGYSADYDSKSGDYSSCLGEITEHLTYQVPESLPTRSIQENSLEFAQFLAEILQIQLYLKSEFDMSHFISYLLGLFLLTQVIRKRRDKIRKRLAGSYIWQVFSLVSIFISISGYNFCSQRGVPFLPTNEKGARMFLSGGQQYQFGSEVLISIVVYLSLAICVTVLICIPMISNPLQRNFGALLFATFLFLGYNVLTSIFIIKNPSYPFNFINIPIF</sequence>
<feature type="transmembrane region" description="Helical" evidence="6">
    <location>
        <begin position="191"/>
        <end position="208"/>
    </location>
</feature>
<evidence type="ECO:0000256" key="5">
    <source>
        <dbReference type="ARBA" id="ARBA00023136"/>
    </source>
</evidence>
<accession>C4R377</accession>
<organism evidence="8 9">
    <name type="scientific">Komagataella phaffii (strain GS115 / ATCC 20864)</name>
    <name type="common">Yeast</name>
    <name type="synonym">Pichia pastoris</name>
    <dbReference type="NCBI Taxonomy" id="644223"/>
    <lineage>
        <taxon>Eukaryota</taxon>
        <taxon>Fungi</taxon>
        <taxon>Dikarya</taxon>
        <taxon>Ascomycota</taxon>
        <taxon>Saccharomycotina</taxon>
        <taxon>Pichiomycetes</taxon>
        <taxon>Pichiales</taxon>
        <taxon>Pichiaceae</taxon>
        <taxon>Komagataella</taxon>
    </lineage>
</organism>
<keyword evidence="3 6" id="KW-0812">Transmembrane</keyword>
<proteinExistence type="inferred from homology"/>
<dbReference type="OMA" id="WQFGIEI"/>
<dbReference type="Proteomes" id="UP000000314">
    <property type="component" value="Chromosome 3"/>
</dbReference>
<dbReference type="HOGENOM" id="CLU_052855_2_0_1"/>